<comment type="caution">
    <text evidence="3">The sequence shown here is derived from an EMBL/GenBank/DDBJ whole genome shotgun (WGS) entry which is preliminary data.</text>
</comment>
<feature type="region of interest" description="Disordered" evidence="1">
    <location>
        <begin position="1"/>
        <end position="40"/>
    </location>
</feature>
<keyword evidence="2" id="KW-0472">Membrane</keyword>
<keyword evidence="4" id="KW-1185">Reference proteome</keyword>
<feature type="compositionally biased region" description="Polar residues" evidence="1">
    <location>
        <begin position="18"/>
        <end position="34"/>
    </location>
</feature>
<feature type="transmembrane region" description="Helical" evidence="2">
    <location>
        <begin position="151"/>
        <end position="174"/>
    </location>
</feature>
<organism evidence="3 4">
    <name type="scientific">Mycolicibacterium frederiksbergense</name>
    <dbReference type="NCBI Taxonomy" id="117567"/>
    <lineage>
        <taxon>Bacteria</taxon>
        <taxon>Bacillati</taxon>
        <taxon>Actinomycetota</taxon>
        <taxon>Actinomycetes</taxon>
        <taxon>Mycobacteriales</taxon>
        <taxon>Mycobacteriaceae</taxon>
        <taxon>Mycolicibacterium</taxon>
    </lineage>
</organism>
<proteinExistence type="predicted"/>
<reference evidence="3 4" key="1">
    <citation type="submission" date="2023-04" db="EMBL/GenBank/DDBJ databases">
        <title>Forest soil microbial communities from Buena Vista Peninsula, Colon Province, Panama.</title>
        <authorList>
            <person name="Bouskill N."/>
        </authorList>
    </citation>
    <scope>NUCLEOTIDE SEQUENCE [LARGE SCALE GENOMIC DNA]</scope>
    <source>
        <strain evidence="3 4">AC80</strain>
    </source>
</reference>
<feature type="transmembrane region" description="Helical" evidence="2">
    <location>
        <begin position="109"/>
        <end position="131"/>
    </location>
</feature>
<evidence type="ECO:0000313" key="3">
    <source>
        <dbReference type="EMBL" id="MDH6196284.1"/>
    </source>
</evidence>
<name>A0ABT6L020_9MYCO</name>
<keyword evidence="2" id="KW-0812">Transmembrane</keyword>
<gene>
    <name evidence="3" type="ORF">M2272_002927</name>
</gene>
<feature type="transmembrane region" description="Helical" evidence="2">
    <location>
        <begin position="81"/>
        <end position="102"/>
    </location>
</feature>
<protein>
    <submittedName>
        <fullName evidence="3">Uncharacterized protein</fullName>
    </submittedName>
</protein>
<evidence type="ECO:0000256" key="2">
    <source>
        <dbReference type="SAM" id="Phobius"/>
    </source>
</evidence>
<dbReference type="RefSeq" id="WP_280832912.1">
    <property type="nucleotide sequence ID" value="NZ_JARXVE010000004.1"/>
</dbReference>
<accession>A0ABT6L020</accession>
<dbReference type="EMBL" id="JARXVE010000004">
    <property type="protein sequence ID" value="MDH6196284.1"/>
    <property type="molecule type" value="Genomic_DNA"/>
</dbReference>
<evidence type="ECO:0000313" key="4">
    <source>
        <dbReference type="Proteomes" id="UP001160130"/>
    </source>
</evidence>
<keyword evidence="2" id="KW-1133">Transmembrane helix</keyword>
<evidence type="ECO:0000256" key="1">
    <source>
        <dbReference type="SAM" id="MobiDB-lite"/>
    </source>
</evidence>
<dbReference type="Proteomes" id="UP001160130">
    <property type="component" value="Unassembled WGS sequence"/>
</dbReference>
<sequence>MAPTDPFDFSDFGGSVPGNPTSGRLAGSPQSQPHSIPRPVDGSFDPFADHIAPGRQSTHSDVFEDAAGSPIRALTVAGPPVTLFAAAFVTALTGVILGVAAITGDTTVVLAFAGWLLAGPAAIGVLAWFSGVDTRRRLSSVYSAPTWLSTAYWAVLATCAVGIGLGAWQLALWAGRR</sequence>